<keyword evidence="2" id="KW-0597">Phosphoprotein</keyword>
<evidence type="ECO:0000259" key="3">
    <source>
        <dbReference type="PROSITE" id="PS50894"/>
    </source>
</evidence>
<evidence type="ECO:0000313" key="5">
    <source>
        <dbReference type="Proteomes" id="UP000484076"/>
    </source>
</evidence>
<protein>
    <submittedName>
        <fullName evidence="4">Hpt domain-containing protein</fullName>
    </submittedName>
</protein>
<dbReference type="EMBL" id="WHUT02000005">
    <property type="protein sequence ID" value="NUB44826.1"/>
    <property type="molecule type" value="Genomic_DNA"/>
</dbReference>
<feature type="modified residue" description="Phosphohistidine" evidence="2">
    <location>
        <position position="65"/>
    </location>
</feature>
<keyword evidence="5" id="KW-1185">Reference proteome</keyword>
<evidence type="ECO:0000313" key="4">
    <source>
        <dbReference type="EMBL" id="NUB44826.1"/>
    </source>
</evidence>
<keyword evidence="1" id="KW-0902">Two-component regulatory system</keyword>
<dbReference type="Proteomes" id="UP000484076">
    <property type="component" value="Unassembled WGS sequence"/>
</dbReference>
<feature type="domain" description="HPt" evidence="3">
    <location>
        <begin position="18"/>
        <end position="123"/>
    </location>
</feature>
<dbReference type="SMART" id="SM00073">
    <property type="entry name" value="HPT"/>
    <property type="match status" value="1"/>
</dbReference>
<comment type="caution">
    <text evidence="4">The sequence shown here is derived from an EMBL/GenBank/DDBJ whole genome shotgun (WGS) entry which is preliminary data.</text>
</comment>
<dbReference type="InterPro" id="IPR008207">
    <property type="entry name" value="Sig_transdc_His_kin_Hpt_dom"/>
</dbReference>
<proteinExistence type="predicted"/>
<dbReference type="GO" id="GO:0000160">
    <property type="term" value="P:phosphorelay signal transduction system"/>
    <property type="evidence" value="ECO:0007669"/>
    <property type="project" value="UniProtKB-KW"/>
</dbReference>
<dbReference type="Pfam" id="PF01627">
    <property type="entry name" value="Hpt"/>
    <property type="match status" value="1"/>
</dbReference>
<name>A0A8X8KPF1_9RHOB</name>
<sequence>MKTGLPQNAPAPGANPAYLAALEPVRRRFIETTEARILEIEALRLDVEAGRDAEAAARQIARIAHKISGVAATLGFAQVGALAAQVERLLDAGHSGGTAKDRWARAKPQVESLLDALEAVLDA</sequence>
<evidence type="ECO:0000256" key="2">
    <source>
        <dbReference type="PROSITE-ProRule" id="PRU00110"/>
    </source>
</evidence>
<accession>A0A8X8KPF1</accession>
<dbReference type="AlphaFoldDB" id="A0A8X8KPF1"/>
<gene>
    <name evidence="4" type="ORF">GEU84_010560</name>
</gene>
<dbReference type="SUPFAM" id="SSF47226">
    <property type="entry name" value="Histidine-containing phosphotransfer domain, HPT domain"/>
    <property type="match status" value="1"/>
</dbReference>
<reference evidence="4" key="1">
    <citation type="submission" date="2020-05" db="EMBL/GenBank/DDBJ databases">
        <title>Fertoebacter nigrum gen. nov., sp. nov., a new member of the family Rhodobacteraceae.</title>
        <authorList>
            <person name="Szuroczki S."/>
            <person name="Abbaszade G."/>
            <person name="Buni D."/>
            <person name="Schumann P."/>
            <person name="Toth E."/>
        </authorList>
    </citation>
    <scope>NUCLEOTIDE SEQUENCE</scope>
    <source>
        <strain evidence="4">RG-N-1a</strain>
    </source>
</reference>
<dbReference type="RefSeq" id="WP_152826207.1">
    <property type="nucleotide sequence ID" value="NZ_WHUT02000005.1"/>
</dbReference>
<dbReference type="Gene3D" id="1.20.120.160">
    <property type="entry name" value="HPT domain"/>
    <property type="match status" value="1"/>
</dbReference>
<dbReference type="PROSITE" id="PS50894">
    <property type="entry name" value="HPT"/>
    <property type="match status" value="1"/>
</dbReference>
<dbReference type="GO" id="GO:0004672">
    <property type="term" value="F:protein kinase activity"/>
    <property type="evidence" value="ECO:0007669"/>
    <property type="project" value="UniProtKB-ARBA"/>
</dbReference>
<organism evidence="4 5">
    <name type="scientific">Fertoeibacter niger</name>
    <dbReference type="NCBI Taxonomy" id="2656921"/>
    <lineage>
        <taxon>Bacteria</taxon>
        <taxon>Pseudomonadati</taxon>
        <taxon>Pseudomonadota</taxon>
        <taxon>Alphaproteobacteria</taxon>
        <taxon>Rhodobacterales</taxon>
        <taxon>Paracoccaceae</taxon>
        <taxon>Fertoeibacter</taxon>
    </lineage>
</organism>
<evidence type="ECO:0000256" key="1">
    <source>
        <dbReference type="ARBA" id="ARBA00023012"/>
    </source>
</evidence>
<dbReference type="InterPro" id="IPR036641">
    <property type="entry name" value="HPT_dom_sf"/>
</dbReference>